<reference evidence="2" key="1">
    <citation type="submission" date="2023-06" db="EMBL/GenBank/DDBJ databases">
        <title>Cytophagales bacterium Strain LB-30, isolated from soil.</title>
        <authorList>
            <person name="Liu B."/>
        </authorList>
    </citation>
    <scope>NUCLEOTIDE SEQUENCE</scope>
    <source>
        <strain evidence="2">LB-30</strain>
    </source>
</reference>
<dbReference type="EMBL" id="JAUHJS010000003">
    <property type="protein sequence ID" value="MDN4165049.1"/>
    <property type="molecule type" value="Genomic_DNA"/>
</dbReference>
<evidence type="ECO:0000256" key="1">
    <source>
        <dbReference type="SAM" id="SignalP"/>
    </source>
</evidence>
<comment type="caution">
    <text evidence="2">The sequence shown here is derived from an EMBL/GenBank/DDBJ whole genome shotgun (WGS) entry which is preliminary data.</text>
</comment>
<evidence type="ECO:0000313" key="3">
    <source>
        <dbReference type="Proteomes" id="UP001168552"/>
    </source>
</evidence>
<protein>
    <recommendedName>
        <fullName evidence="4">Capsule assembly Wzi family protein</fullName>
    </recommendedName>
</protein>
<feature type="signal peptide" evidence="1">
    <location>
        <begin position="1"/>
        <end position="19"/>
    </location>
</feature>
<evidence type="ECO:0008006" key="4">
    <source>
        <dbReference type="Google" id="ProtNLM"/>
    </source>
</evidence>
<dbReference type="Proteomes" id="UP001168552">
    <property type="component" value="Unassembled WGS sequence"/>
</dbReference>
<evidence type="ECO:0000313" key="2">
    <source>
        <dbReference type="EMBL" id="MDN4165049.1"/>
    </source>
</evidence>
<organism evidence="2 3">
    <name type="scientific">Shiella aurantiaca</name>
    <dbReference type="NCBI Taxonomy" id="3058365"/>
    <lineage>
        <taxon>Bacteria</taxon>
        <taxon>Pseudomonadati</taxon>
        <taxon>Bacteroidota</taxon>
        <taxon>Cytophagia</taxon>
        <taxon>Cytophagales</taxon>
        <taxon>Shiellaceae</taxon>
        <taxon>Shiella</taxon>
    </lineage>
</organism>
<sequence>MKHLSAFVFLCLLSGHLQAQDSTSYRVRLDVPVFDYPQVQDLPYRYPSMEQALSYSKGAYDLAFWGIQGLGEKLFPQADNKNSSLWGKRVFTYGLGLAFAKYGSELPIPLGVWGHEEFHRSALGVGGLHSENGNWLFSRWDGTVYGVSDGQLADLKENNLSALLYSYISGVQYEVALNEVLSTENTFYNRTQYQEPLLAYNALYVYNYFRFSTSAASDSVKVIAPPHESADDSERDFAGADLTAWAYDMFQPELPYDNRTPFPDGEGVNRRVGFSDLPENAQDYLEQQKRLSLLNFINPGIFFMPRFRVSENFAFSFFTQYVPTAFGNAVSLHVPLVYRGYRVSAAVFRYAGYQAEGMGLKLGMERYSISDKLQASVWLQGWSQPQEFFADKTKAGGSLRFRVDYRLNANWSTYVQARGKTQGWEMGSPYLQSNVSALVGVALALQNK</sequence>
<feature type="chain" id="PRO_5046234196" description="Capsule assembly Wzi family protein" evidence="1">
    <location>
        <begin position="20"/>
        <end position="448"/>
    </location>
</feature>
<name>A0ABT8F3V4_9BACT</name>
<keyword evidence="1" id="KW-0732">Signal</keyword>
<dbReference type="RefSeq" id="WP_320003578.1">
    <property type="nucleotide sequence ID" value="NZ_JAUHJS010000003.1"/>
</dbReference>
<keyword evidence="3" id="KW-1185">Reference proteome</keyword>
<gene>
    <name evidence="2" type="ORF">QWY31_06015</name>
</gene>
<proteinExistence type="predicted"/>
<accession>A0ABT8F3V4</accession>